<reference evidence="2" key="1">
    <citation type="submission" date="2022-05" db="EMBL/GenBank/DDBJ databases">
        <title>The Musa troglodytarum L. genome provides insights into the mechanism of non-climacteric behaviour and enrichment of carotenoids.</title>
        <authorList>
            <person name="Wang J."/>
        </authorList>
    </citation>
    <scope>NUCLEOTIDE SEQUENCE</scope>
    <source>
        <tissue evidence="2">Leaf</tissue>
    </source>
</reference>
<organism evidence="2 3">
    <name type="scientific">Musa troglodytarum</name>
    <name type="common">fe'i banana</name>
    <dbReference type="NCBI Taxonomy" id="320322"/>
    <lineage>
        <taxon>Eukaryota</taxon>
        <taxon>Viridiplantae</taxon>
        <taxon>Streptophyta</taxon>
        <taxon>Embryophyta</taxon>
        <taxon>Tracheophyta</taxon>
        <taxon>Spermatophyta</taxon>
        <taxon>Magnoliopsida</taxon>
        <taxon>Liliopsida</taxon>
        <taxon>Zingiberales</taxon>
        <taxon>Musaceae</taxon>
        <taxon>Musa</taxon>
    </lineage>
</organism>
<dbReference type="AlphaFoldDB" id="A0A9E7HNN3"/>
<evidence type="ECO:0000313" key="3">
    <source>
        <dbReference type="Proteomes" id="UP001055439"/>
    </source>
</evidence>
<dbReference type="EMBL" id="CP097510">
    <property type="protein sequence ID" value="URE37856.1"/>
    <property type="molecule type" value="Genomic_DNA"/>
</dbReference>
<feature type="region of interest" description="Disordered" evidence="1">
    <location>
        <begin position="1"/>
        <end position="64"/>
    </location>
</feature>
<feature type="compositionally biased region" description="Low complexity" evidence="1">
    <location>
        <begin position="18"/>
        <end position="44"/>
    </location>
</feature>
<evidence type="ECO:0000256" key="1">
    <source>
        <dbReference type="SAM" id="MobiDB-lite"/>
    </source>
</evidence>
<accession>A0A9E7HNN3</accession>
<dbReference type="Proteomes" id="UP001055439">
    <property type="component" value="Chromosome 8"/>
</dbReference>
<proteinExistence type="predicted"/>
<evidence type="ECO:0000313" key="2">
    <source>
        <dbReference type="EMBL" id="URE37856.1"/>
    </source>
</evidence>
<keyword evidence="3" id="KW-1185">Reference proteome</keyword>
<sequence length="64" mass="6656">MHRRQGPTVARAYGCPLATTASPSPPATQGSPSSAPRLTRSPSSSSPPPPIPSYDPSPFLSHLF</sequence>
<feature type="compositionally biased region" description="Pro residues" evidence="1">
    <location>
        <begin position="45"/>
        <end position="55"/>
    </location>
</feature>
<name>A0A9E7HNN3_9LILI</name>
<protein>
    <submittedName>
        <fullName evidence="2">Uncharacterized protein</fullName>
    </submittedName>
</protein>
<gene>
    <name evidence="2" type="ORF">MUK42_18178</name>
</gene>